<feature type="domain" description="SfsA N-terminal OB" evidence="3">
    <location>
        <begin position="14"/>
        <end position="77"/>
    </location>
</feature>
<protein>
    <recommendedName>
        <fullName evidence="1">Sugar fermentation stimulation protein homolog</fullName>
    </recommendedName>
</protein>
<dbReference type="Gene3D" id="3.40.1350.60">
    <property type="match status" value="1"/>
</dbReference>
<sequence length="230" mass="25732">MKLPQPLVAGILRRRYQRFLAEVELEDGSLVTAHTPNTGSMRQCAVPGHRVLLSRNDNPRRKLRYTLELIEVDGSWVDTHTHRANQVVGEALHAGLVAGLDGCRIRPEYRYGASRLDFFLERGETRILLEVKNVTLMHDARTACFPDAVTVRGQKHLRELMSAVAEGLRGIIFFVVQRAAAEAFTPADDIDPEYGRLLREAAGAGVEIMAWRTRVSPEEVCADRPLPVVL</sequence>
<organism evidence="4">
    <name type="scientific">Geoalkalibacter subterraneus</name>
    <dbReference type="NCBI Taxonomy" id="483547"/>
    <lineage>
        <taxon>Bacteria</taxon>
        <taxon>Pseudomonadati</taxon>
        <taxon>Thermodesulfobacteriota</taxon>
        <taxon>Desulfuromonadia</taxon>
        <taxon>Desulfuromonadales</taxon>
        <taxon>Geoalkalibacteraceae</taxon>
        <taxon>Geoalkalibacter</taxon>
    </lineage>
</organism>
<dbReference type="GO" id="GO:0003677">
    <property type="term" value="F:DNA binding"/>
    <property type="evidence" value="ECO:0007669"/>
    <property type="project" value="InterPro"/>
</dbReference>
<dbReference type="InterPro" id="IPR005224">
    <property type="entry name" value="SfsA"/>
</dbReference>
<comment type="caution">
    <text evidence="4">The sequence shown here is derived from an EMBL/GenBank/DDBJ whole genome shotgun (WGS) entry which is preliminary data.</text>
</comment>
<evidence type="ECO:0000259" key="2">
    <source>
        <dbReference type="Pfam" id="PF03749"/>
    </source>
</evidence>
<comment type="similarity">
    <text evidence="1">Belongs to the SfsA family.</text>
</comment>
<evidence type="ECO:0000256" key="1">
    <source>
        <dbReference type="HAMAP-Rule" id="MF_00095"/>
    </source>
</evidence>
<feature type="domain" description="Sugar fermentation stimulation protein C-terminal" evidence="2">
    <location>
        <begin position="83"/>
        <end position="219"/>
    </location>
</feature>
<dbReference type="PANTHER" id="PTHR30545">
    <property type="entry name" value="SUGAR FERMENTATION STIMULATION PROTEIN A"/>
    <property type="match status" value="1"/>
</dbReference>
<dbReference type="EMBL" id="DSDO01000112">
    <property type="protein sequence ID" value="HDR46382.1"/>
    <property type="molecule type" value="Genomic_DNA"/>
</dbReference>
<dbReference type="AlphaFoldDB" id="A0A831LK72"/>
<reference evidence="4" key="1">
    <citation type="journal article" date="2020" name="mSystems">
        <title>Genome- and Community-Level Interaction Insights into Carbon Utilization and Element Cycling Functions of Hydrothermarchaeota in Hydrothermal Sediment.</title>
        <authorList>
            <person name="Zhou Z."/>
            <person name="Liu Y."/>
            <person name="Xu W."/>
            <person name="Pan J."/>
            <person name="Luo Z.H."/>
            <person name="Li M."/>
        </authorList>
    </citation>
    <scope>NUCLEOTIDE SEQUENCE [LARGE SCALE GENOMIC DNA]</scope>
    <source>
        <strain evidence="4">SpSt-1220</strain>
    </source>
</reference>
<dbReference type="Proteomes" id="UP000886162">
    <property type="component" value="Unassembled WGS sequence"/>
</dbReference>
<name>A0A831LK72_9BACT</name>
<gene>
    <name evidence="1 4" type="primary">sfsA</name>
    <name evidence="4" type="ORF">ENN94_01630</name>
</gene>
<evidence type="ECO:0000259" key="3">
    <source>
        <dbReference type="Pfam" id="PF17746"/>
    </source>
</evidence>
<evidence type="ECO:0000313" key="4">
    <source>
        <dbReference type="EMBL" id="HDR46382.1"/>
    </source>
</evidence>
<dbReference type="NCBIfam" id="TIGR00230">
    <property type="entry name" value="sfsA"/>
    <property type="match status" value="1"/>
</dbReference>
<dbReference type="InterPro" id="IPR041465">
    <property type="entry name" value="SfsA_N"/>
</dbReference>
<dbReference type="CDD" id="cd22359">
    <property type="entry name" value="SfsA-like_bacterial"/>
    <property type="match status" value="1"/>
</dbReference>
<dbReference type="Gene3D" id="2.40.50.580">
    <property type="match status" value="1"/>
</dbReference>
<dbReference type="Pfam" id="PF17746">
    <property type="entry name" value="SfsA_N"/>
    <property type="match status" value="1"/>
</dbReference>
<accession>A0A831LK72</accession>
<dbReference type="InterPro" id="IPR040452">
    <property type="entry name" value="SfsA_C"/>
</dbReference>
<dbReference type="Pfam" id="PF03749">
    <property type="entry name" value="SfsA"/>
    <property type="match status" value="1"/>
</dbReference>
<dbReference type="PANTHER" id="PTHR30545:SF2">
    <property type="entry name" value="SUGAR FERMENTATION STIMULATION PROTEIN A"/>
    <property type="match status" value="1"/>
</dbReference>
<dbReference type="HAMAP" id="MF_00095">
    <property type="entry name" value="SfsA"/>
    <property type="match status" value="1"/>
</dbReference>
<proteinExistence type="inferred from homology"/>